<comment type="subcellular location">
    <subcellularLocation>
        <location evidence="1">Endomembrane system</location>
    </subcellularLocation>
</comment>
<evidence type="ECO:0000313" key="9">
    <source>
        <dbReference type="EMBL" id="ALS04537.1"/>
    </source>
</evidence>
<dbReference type="SUPFAM" id="SSF56854">
    <property type="entry name" value="Bcl-2 inhibitors of programmed cell death"/>
    <property type="match status" value="1"/>
</dbReference>
<dbReference type="PROSITE" id="PS50062">
    <property type="entry name" value="BCL2_FAMILY"/>
    <property type="match status" value="1"/>
</dbReference>
<evidence type="ECO:0000259" key="8">
    <source>
        <dbReference type="SMART" id="SM00337"/>
    </source>
</evidence>
<evidence type="ECO:0000256" key="2">
    <source>
        <dbReference type="ARBA" id="ARBA00009458"/>
    </source>
</evidence>
<dbReference type="GO" id="GO:0051400">
    <property type="term" value="F:BH domain binding"/>
    <property type="evidence" value="ECO:0007669"/>
    <property type="project" value="TreeGrafter"/>
</dbReference>
<feature type="region of interest" description="Disordered" evidence="7">
    <location>
        <begin position="1"/>
        <end position="23"/>
    </location>
</feature>
<dbReference type="GO" id="GO:0001836">
    <property type="term" value="P:release of cytochrome c from mitochondria"/>
    <property type="evidence" value="ECO:0007669"/>
    <property type="project" value="TreeGrafter"/>
</dbReference>
<keyword evidence="5" id="KW-1133">Transmembrane helix</keyword>
<dbReference type="PANTHER" id="PTHR11256">
    <property type="entry name" value="BCL-2 RELATED"/>
    <property type="match status" value="1"/>
</dbReference>
<dbReference type="PANTHER" id="PTHR11256:SF47">
    <property type="entry name" value="BCL-2-LIKE PROTEIN 10"/>
    <property type="match status" value="1"/>
</dbReference>
<dbReference type="Pfam" id="PF00452">
    <property type="entry name" value="Bcl-2"/>
    <property type="match status" value="1"/>
</dbReference>
<evidence type="ECO:0000256" key="4">
    <source>
        <dbReference type="ARBA" id="ARBA00022703"/>
    </source>
</evidence>
<protein>
    <submittedName>
        <fullName evidence="9">Apoptosis regulator Bcl-2-like protein</fullName>
    </submittedName>
</protein>
<dbReference type="GO" id="GO:0008630">
    <property type="term" value="P:intrinsic apoptotic signaling pathway in response to DNA damage"/>
    <property type="evidence" value="ECO:0007669"/>
    <property type="project" value="TreeGrafter"/>
</dbReference>
<dbReference type="GO" id="GO:0097192">
    <property type="term" value="P:extrinsic apoptotic signaling pathway in absence of ligand"/>
    <property type="evidence" value="ECO:0007669"/>
    <property type="project" value="TreeGrafter"/>
</dbReference>
<proteinExistence type="evidence at transcript level"/>
<dbReference type="GO" id="GO:0005741">
    <property type="term" value="C:mitochondrial outer membrane"/>
    <property type="evidence" value="ECO:0007669"/>
    <property type="project" value="TreeGrafter"/>
</dbReference>
<dbReference type="CDD" id="cd06845">
    <property type="entry name" value="Bcl-2_like"/>
    <property type="match status" value="1"/>
</dbReference>
<evidence type="ECO:0000256" key="7">
    <source>
        <dbReference type="SAM" id="MobiDB-lite"/>
    </source>
</evidence>
<name>A0A0U2TK21_ACAPC</name>
<evidence type="ECO:0000256" key="5">
    <source>
        <dbReference type="ARBA" id="ARBA00022989"/>
    </source>
</evidence>
<dbReference type="InterPro" id="IPR002475">
    <property type="entry name" value="Bcl2-like"/>
</dbReference>
<dbReference type="SMART" id="SM00337">
    <property type="entry name" value="BCL"/>
    <property type="match status" value="1"/>
</dbReference>
<evidence type="ECO:0000256" key="1">
    <source>
        <dbReference type="ARBA" id="ARBA00004308"/>
    </source>
</evidence>
<sequence length="244" mass="27436">MPSVSCNERDCHTRDGGRAQASSQHFLTRSAGVEADNQARTPSNGESSDSYLHRVRNYLNFGSNSLRCSQDATIKEDTRRLARFAVLFSISKERILSSKTEDCLARAILRMHAKHSMVFGGMMHKLNINRDIDFYRGFVEVSEELFSDDISWSKVVALYAFAARLAQFCCENKMEDLLSNLTESLTTFSLEYLSPFIRSQGGWDKLCEAFPAEDEVEAQVWKCLSLLAVGLATCSVILALRKYG</sequence>
<dbReference type="InterPro" id="IPR026298">
    <property type="entry name" value="Bcl-2_fam"/>
</dbReference>
<evidence type="ECO:0000256" key="3">
    <source>
        <dbReference type="ARBA" id="ARBA00022692"/>
    </source>
</evidence>
<dbReference type="Gene3D" id="1.10.437.10">
    <property type="entry name" value="Blc2-like"/>
    <property type="match status" value="1"/>
</dbReference>
<evidence type="ECO:0000256" key="6">
    <source>
        <dbReference type="ARBA" id="ARBA00023136"/>
    </source>
</evidence>
<organism evidence="9">
    <name type="scientific">Acartia pacifica</name>
    <name type="common">Copepod</name>
    <dbReference type="NCBI Taxonomy" id="335913"/>
    <lineage>
        <taxon>Eukaryota</taxon>
        <taxon>Metazoa</taxon>
        <taxon>Ecdysozoa</taxon>
        <taxon>Arthropoda</taxon>
        <taxon>Crustacea</taxon>
        <taxon>Multicrustacea</taxon>
        <taxon>Hexanauplia</taxon>
        <taxon>Copepoda</taxon>
        <taxon>Calanoida</taxon>
        <taxon>Acartiidae</taxon>
        <taxon>Acartia</taxon>
    </lineage>
</organism>
<dbReference type="EMBL" id="KT754703">
    <property type="protein sequence ID" value="ALS04537.1"/>
    <property type="molecule type" value="mRNA"/>
</dbReference>
<keyword evidence="6" id="KW-0472">Membrane</keyword>
<dbReference type="GO" id="GO:0042981">
    <property type="term" value="P:regulation of apoptotic process"/>
    <property type="evidence" value="ECO:0007669"/>
    <property type="project" value="InterPro"/>
</dbReference>
<dbReference type="InterPro" id="IPR046371">
    <property type="entry name" value="Bcl-2_BH1-3"/>
</dbReference>
<reference evidence="9" key="1">
    <citation type="journal article" date="2015" name="Sci. Rep.">
        <title>Spliced leader RNA trans-splicing discovered in copepods.</title>
        <authorList>
            <person name="Yang F."/>
            <person name="Xu D."/>
            <person name="Zhuang Y."/>
            <person name="Yi X."/>
            <person name="Huang Y."/>
            <person name="Chen H."/>
            <person name="Lin S."/>
            <person name="Campbell D.A."/>
            <person name="Sturm N.R."/>
            <person name="Liu G."/>
            <person name="Zhang H."/>
        </authorList>
    </citation>
    <scope>NUCLEOTIDE SEQUENCE</scope>
</reference>
<dbReference type="PRINTS" id="PR01862">
    <property type="entry name" value="BCL2FAMILY"/>
</dbReference>
<feature type="domain" description="Bcl-2 Bcl-2 homology region 1-3" evidence="8">
    <location>
        <begin position="104"/>
        <end position="203"/>
    </location>
</feature>
<dbReference type="InterPro" id="IPR036834">
    <property type="entry name" value="Bcl-2-like_sf"/>
</dbReference>
<dbReference type="GO" id="GO:0012505">
    <property type="term" value="C:endomembrane system"/>
    <property type="evidence" value="ECO:0007669"/>
    <property type="project" value="UniProtKB-SubCell"/>
</dbReference>
<accession>A0A0U2TK21</accession>
<keyword evidence="4" id="KW-0053">Apoptosis</keyword>
<keyword evidence="3" id="KW-0812">Transmembrane</keyword>
<dbReference type="AlphaFoldDB" id="A0A0U2TK21"/>
<comment type="similarity">
    <text evidence="2">Belongs to the Bcl-2 family.</text>
</comment>
<feature type="compositionally biased region" description="Basic and acidic residues" evidence="7">
    <location>
        <begin position="7"/>
        <end position="17"/>
    </location>
</feature>